<keyword evidence="2" id="KW-1185">Reference proteome</keyword>
<dbReference type="EMBL" id="JACXVP010000012">
    <property type="protein sequence ID" value="KAG5572850.1"/>
    <property type="molecule type" value="Genomic_DNA"/>
</dbReference>
<comment type="caution">
    <text evidence="1">The sequence shown here is derived from an EMBL/GenBank/DDBJ whole genome shotgun (WGS) entry which is preliminary data.</text>
</comment>
<evidence type="ECO:0000313" key="1">
    <source>
        <dbReference type="EMBL" id="KAG5572850.1"/>
    </source>
</evidence>
<organism evidence="1 2">
    <name type="scientific">Solanum commersonii</name>
    <name type="common">Commerson's wild potato</name>
    <name type="synonym">Commerson's nightshade</name>
    <dbReference type="NCBI Taxonomy" id="4109"/>
    <lineage>
        <taxon>Eukaryota</taxon>
        <taxon>Viridiplantae</taxon>
        <taxon>Streptophyta</taxon>
        <taxon>Embryophyta</taxon>
        <taxon>Tracheophyta</taxon>
        <taxon>Spermatophyta</taxon>
        <taxon>Magnoliopsida</taxon>
        <taxon>eudicotyledons</taxon>
        <taxon>Gunneridae</taxon>
        <taxon>Pentapetalae</taxon>
        <taxon>asterids</taxon>
        <taxon>lamiids</taxon>
        <taxon>Solanales</taxon>
        <taxon>Solanaceae</taxon>
        <taxon>Solanoideae</taxon>
        <taxon>Solaneae</taxon>
        <taxon>Solanum</taxon>
    </lineage>
</organism>
<dbReference type="AlphaFoldDB" id="A0A9J5WBA4"/>
<gene>
    <name evidence="1" type="ORF">H5410_062616</name>
</gene>
<dbReference type="Proteomes" id="UP000824120">
    <property type="component" value="Chromosome 12"/>
</dbReference>
<reference evidence="1 2" key="1">
    <citation type="submission" date="2020-09" db="EMBL/GenBank/DDBJ databases">
        <title>De no assembly of potato wild relative species, Solanum commersonii.</title>
        <authorList>
            <person name="Cho K."/>
        </authorList>
    </citation>
    <scope>NUCLEOTIDE SEQUENCE [LARGE SCALE GENOMIC DNA]</scope>
    <source>
        <strain evidence="1">LZ3.2</strain>
        <tissue evidence="1">Leaf</tissue>
    </source>
</reference>
<evidence type="ECO:0000313" key="2">
    <source>
        <dbReference type="Proteomes" id="UP000824120"/>
    </source>
</evidence>
<proteinExistence type="predicted"/>
<sequence>MWRYTISHCCDSKHVKDSKVRSWFKKRHQILLILKEDVFPFKLKSKDSVPIFTYTGINHEVDDLKEGSIATHSQHNSQAELLPQEQVENVEVETSTNLQQTNVYEDIQAGYLKSSR</sequence>
<name>A0A9J5WBA4_SOLCO</name>
<accession>A0A9J5WBA4</accession>
<protein>
    <submittedName>
        <fullName evidence="1">Uncharacterized protein</fullName>
    </submittedName>
</protein>